<accession>A0A955IA10</accession>
<dbReference type="AlphaFoldDB" id="A0A955IA10"/>
<proteinExistence type="predicted"/>
<reference evidence="1" key="2">
    <citation type="journal article" date="2021" name="Microbiome">
        <title>Successional dynamics and alternative stable states in a saline activated sludge microbial community over 9 years.</title>
        <authorList>
            <person name="Wang Y."/>
            <person name="Ye J."/>
            <person name="Ju F."/>
            <person name="Liu L."/>
            <person name="Boyd J.A."/>
            <person name="Deng Y."/>
            <person name="Parks D.H."/>
            <person name="Jiang X."/>
            <person name="Yin X."/>
            <person name="Woodcroft B.J."/>
            <person name="Tyson G.W."/>
            <person name="Hugenholtz P."/>
            <person name="Polz M.F."/>
            <person name="Zhang T."/>
        </authorList>
    </citation>
    <scope>NUCLEOTIDE SEQUENCE</scope>
    <source>
        <strain evidence="1">HKST-UBA12</strain>
    </source>
</reference>
<comment type="caution">
    <text evidence="1">The sequence shown here is derived from an EMBL/GenBank/DDBJ whole genome shotgun (WGS) entry which is preliminary data.</text>
</comment>
<sequence length="199" mass="22572">MRKKIYQEIKELGGLEAFVNHRLYKKAIRAALGIGNVRINTGMVQVEVTTNSIILHSLTVYCGINASGWPITQILCLEIMHGENGDGLQFRRFQPTDKWESCIYYPRDLLVHEWCAVSSDDIIHSVYERICLERGSVLYITFRDIRTSWTVEEGLLVLFIAGIRVDGVTENVLVTFGQAQEIQSVNTGVVEYGDRDMEA</sequence>
<gene>
    <name evidence="1" type="ORF">KC640_03390</name>
</gene>
<evidence type="ECO:0000313" key="1">
    <source>
        <dbReference type="EMBL" id="MCA9379448.1"/>
    </source>
</evidence>
<protein>
    <submittedName>
        <fullName evidence="1">Uncharacterized protein</fullName>
    </submittedName>
</protein>
<dbReference type="Proteomes" id="UP000760819">
    <property type="component" value="Unassembled WGS sequence"/>
</dbReference>
<evidence type="ECO:0000313" key="2">
    <source>
        <dbReference type="Proteomes" id="UP000760819"/>
    </source>
</evidence>
<dbReference type="EMBL" id="JAGQLI010000188">
    <property type="protein sequence ID" value="MCA9379448.1"/>
    <property type="molecule type" value="Genomic_DNA"/>
</dbReference>
<reference evidence="1" key="1">
    <citation type="submission" date="2020-04" db="EMBL/GenBank/DDBJ databases">
        <authorList>
            <person name="Zhang T."/>
        </authorList>
    </citation>
    <scope>NUCLEOTIDE SEQUENCE</scope>
    <source>
        <strain evidence="1">HKST-UBA12</strain>
    </source>
</reference>
<organism evidence="1 2">
    <name type="scientific">Candidatus Dojkabacteria bacterium</name>
    <dbReference type="NCBI Taxonomy" id="2099670"/>
    <lineage>
        <taxon>Bacteria</taxon>
        <taxon>Candidatus Dojkabacteria</taxon>
    </lineage>
</organism>
<name>A0A955IA10_9BACT</name>